<evidence type="ECO:0000313" key="3">
    <source>
        <dbReference type="Proteomes" id="UP000315349"/>
    </source>
</evidence>
<dbReference type="SMART" id="SM00320">
    <property type="entry name" value="WD40"/>
    <property type="match status" value="5"/>
</dbReference>
<dbReference type="PANTHER" id="PTHR19879:SF9">
    <property type="entry name" value="TRANSCRIPTION INITIATION FACTOR TFIID SUBUNIT 5"/>
    <property type="match status" value="1"/>
</dbReference>
<dbReference type="Proteomes" id="UP000315349">
    <property type="component" value="Chromosome"/>
</dbReference>
<feature type="repeat" description="WD" evidence="1">
    <location>
        <begin position="141"/>
        <end position="182"/>
    </location>
</feature>
<organism evidence="2 3">
    <name type="scientific">Planctopirus ephydatiae</name>
    <dbReference type="NCBI Taxonomy" id="2528019"/>
    <lineage>
        <taxon>Bacteria</taxon>
        <taxon>Pseudomonadati</taxon>
        <taxon>Planctomycetota</taxon>
        <taxon>Planctomycetia</taxon>
        <taxon>Planctomycetales</taxon>
        <taxon>Planctomycetaceae</taxon>
        <taxon>Planctopirus</taxon>
    </lineage>
</organism>
<gene>
    <name evidence="2" type="ORF">Spb1_24450</name>
</gene>
<dbReference type="InterPro" id="IPR001680">
    <property type="entry name" value="WD40_rpt"/>
</dbReference>
<dbReference type="PROSITE" id="PS50294">
    <property type="entry name" value="WD_REPEATS_REGION"/>
    <property type="match status" value="3"/>
</dbReference>
<name>A0A518GPX2_9PLAN</name>
<evidence type="ECO:0000256" key="1">
    <source>
        <dbReference type="PROSITE-ProRule" id="PRU00221"/>
    </source>
</evidence>
<dbReference type="OrthoDB" id="230341at2"/>
<protein>
    <submittedName>
        <fullName evidence="2">WD domain, G-beta repeat</fullName>
    </submittedName>
</protein>
<feature type="repeat" description="WD" evidence="1">
    <location>
        <begin position="99"/>
        <end position="140"/>
    </location>
</feature>
<dbReference type="PROSITE" id="PS50082">
    <property type="entry name" value="WD_REPEATS_2"/>
    <property type="match status" value="4"/>
</dbReference>
<feature type="repeat" description="WD" evidence="1">
    <location>
        <begin position="14"/>
        <end position="55"/>
    </location>
</feature>
<dbReference type="InterPro" id="IPR015943">
    <property type="entry name" value="WD40/YVTN_repeat-like_dom_sf"/>
</dbReference>
<feature type="repeat" description="WD" evidence="1">
    <location>
        <begin position="55"/>
        <end position="96"/>
    </location>
</feature>
<dbReference type="Pfam" id="PF00400">
    <property type="entry name" value="WD40"/>
    <property type="match status" value="4"/>
</dbReference>
<dbReference type="InterPro" id="IPR036322">
    <property type="entry name" value="WD40_repeat_dom_sf"/>
</dbReference>
<dbReference type="KEGG" id="peh:Spb1_24450"/>
<accession>A0A518GPX2</accession>
<evidence type="ECO:0000313" key="2">
    <source>
        <dbReference type="EMBL" id="QDV30511.1"/>
    </source>
</evidence>
<dbReference type="Gene3D" id="2.130.10.10">
    <property type="entry name" value="YVTN repeat-like/Quinoprotein amine dehydrogenase"/>
    <property type="match status" value="2"/>
</dbReference>
<dbReference type="AlphaFoldDB" id="A0A518GPX2"/>
<dbReference type="RefSeq" id="WP_145299988.1">
    <property type="nucleotide sequence ID" value="NZ_CP036299.1"/>
</dbReference>
<dbReference type="SUPFAM" id="SSF50978">
    <property type="entry name" value="WD40 repeat-like"/>
    <property type="match status" value="1"/>
</dbReference>
<keyword evidence="3" id="KW-1185">Reference proteome</keyword>
<dbReference type="PANTHER" id="PTHR19879">
    <property type="entry name" value="TRANSCRIPTION INITIATION FACTOR TFIID"/>
    <property type="match status" value="1"/>
</dbReference>
<dbReference type="EMBL" id="CP036299">
    <property type="protein sequence ID" value="QDV30511.1"/>
    <property type="molecule type" value="Genomic_DNA"/>
</dbReference>
<proteinExistence type="predicted"/>
<sequence length="332" mass="36379">MNAVEPEKTHVTKELKYDRPLTACRFDPTGKYAFTGAEDNFVVRWDLESGAATKLEGHDSWVRAFAFSPSDERVFTGGYDGRILSWSATAEKPAPALKLDAHSGWVRALAVSLDGSRLASCGNDNLVKLWDTADGKLISELRGHESHVYNLAFHPFDGSLVSCDLKGNAKHWDVSTGSVTREFTYTALHVYDKTFRADIGGARGMAFSRDGKQLALSGITNCTNAFAGIGNPAVLVLDWETGKLAVQYEGKEKINGVAWGVRQHPDGFWIGLSGGGGGGWLYFWKDTTAEEFAKIKLPDSGRDFDLHPDSIRVAIAHPDKNLRICELRAKPT</sequence>
<reference evidence="2 3" key="1">
    <citation type="submission" date="2019-02" db="EMBL/GenBank/DDBJ databases">
        <title>Deep-cultivation of Planctomycetes and their phenomic and genomic characterization uncovers novel biology.</title>
        <authorList>
            <person name="Wiegand S."/>
            <person name="Jogler M."/>
            <person name="Boedeker C."/>
            <person name="Pinto D."/>
            <person name="Vollmers J."/>
            <person name="Rivas-Marin E."/>
            <person name="Kohn T."/>
            <person name="Peeters S.H."/>
            <person name="Heuer A."/>
            <person name="Rast P."/>
            <person name="Oberbeckmann S."/>
            <person name="Bunk B."/>
            <person name="Jeske O."/>
            <person name="Meyerdierks A."/>
            <person name="Storesund J.E."/>
            <person name="Kallscheuer N."/>
            <person name="Luecker S."/>
            <person name="Lage O.M."/>
            <person name="Pohl T."/>
            <person name="Merkel B.J."/>
            <person name="Hornburger P."/>
            <person name="Mueller R.-W."/>
            <person name="Bruemmer F."/>
            <person name="Labrenz M."/>
            <person name="Spormann A.M."/>
            <person name="Op den Camp H."/>
            <person name="Overmann J."/>
            <person name="Amann R."/>
            <person name="Jetten M.S.M."/>
            <person name="Mascher T."/>
            <person name="Medema M.H."/>
            <person name="Devos D.P."/>
            <person name="Kaster A.-K."/>
            <person name="Ovreas L."/>
            <person name="Rohde M."/>
            <person name="Galperin M.Y."/>
            <person name="Jogler C."/>
        </authorList>
    </citation>
    <scope>NUCLEOTIDE SEQUENCE [LARGE SCALE GENOMIC DNA]</scope>
    <source>
        <strain evidence="2 3">Spb1</strain>
    </source>
</reference>
<dbReference type="CDD" id="cd00200">
    <property type="entry name" value="WD40"/>
    <property type="match status" value="1"/>
</dbReference>
<keyword evidence="1" id="KW-0853">WD repeat</keyword>